<keyword evidence="3" id="KW-1185">Reference proteome</keyword>
<organism evidence="2 3">
    <name type="scientific">Coniochaeta ligniaria NRRL 30616</name>
    <dbReference type="NCBI Taxonomy" id="1408157"/>
    <lineage>
        <taxon>Eukaryota</taxon>
        <taxon>Fungi</taxon>
        <taxon>Dikarya</taxon>
        <taxon>Ascomycota</taxon>
        <taxon>Pezizomycotina</taxon>
        <taxon>Sordariomycetes</taxon>
        <taxon>Sordariomycetidae</taxon>
        <taxon>Coniochaetales</taxon>
        <taxon>Coniochaetaceae</taxon>
        <taxon>Coniochaeta</taxon>
    </lineage>
</organism>
<accession>A0A1J7J798</accession>
<dbReference type="Proteomes" id="UP000182658">
    <property type="component" value="Unassembled WGS sequence"/>
</dbReference>
<gene>
    <name evidence="2" type="ORF">CONLIGDRAFT_79093</name>
</gene>
<proteinExistence type="predicted"/>
<evidence type="ECO:0000313" key="2">
    <source>
        <dbReference type="EMBL" id="OIW25028.1"/>
    </source>
</evidence>
<feature type="domain" description="F-box" evidence="1">
    <location>
        <begin position="44"/>
        <end position="77"/>
    </location>
</feature>
<dbReference type="SUPFAM" id="SSF81383">
    <property type="entry name" value="F-box domain"/>
    <property type="match status" value="1"/>
</dbReference>
<dbReference type="Pfam" id="PF00646">
    <property type="entry name" value="F-box"/>
    <property type="match status" value="1"/>
</dbReference>
<protein>
    <recommendedName>
        <fullName evidence="1">F-box domain-containing protein</fullName>
    </recommendedName>
</protein>
<dbReference type="InterPro" id="IPR001810">
    <property type="entry name" value="F-box_dom"/>
</dbReference>
<dbReference type="STRING" id="1408157.A0A1J7J798"/>
<dbReference type="OrthoDB" id="3766406at2759"/>
<sequence>MDNVKDICRVVPPTKERRQRTPIDDGALRLAAENPKANEHSCALLQLPVDILLLVVDELEPPHRLAFAHTCRALHNLHRPVPLLRDQHLEYLACVARSRPEQWVCEVCVTFHPAVTLDTPEQPQLMTCPHGWLKRRCLAYSLGDWPVDSRHLKIDHRHVQLALKYLRLGIHHEYVQKLLAPHRQDDFKTHLKTVQQRNVLKTRYSVHPKAAAGADGHLRYLTLSVWLYQRDHHSVSLEAMGNLWICPHLSFVSRFGSRSPIAPNDQFGAAIETALAQDDHSEMRGACDRCATDFSVQASPDRAELRVWQDLGPECSPRSLAWRTHLRESCTTYFCPQPRVWGSALHHEPGSVRALYDCAAEDLNT</sequence>
<evidence type="ECO:0000259" key="1">
    <source>
        <dbReference type="Pfam" id="PF00646"/>
    </source>
</evidence>
<reference evidence="2 3" key="1">
    <citation type="submission" date="2016-10" db="EMBL/GenBank/DDBJ databases">
        <title>Draft genome sequence of Coniochaeta ligniaria NRRL30616, a lignocellulolytic fungus for bioabatement of inhibitors in plant biomass hydrolysates.</title>
        <authorList>
            <consortium name="DOE Joint Genome Institute"/>
            <person name="Jimenez D.J."/>
            <person name="Hector R.E."/>
            <person name="Riley R."/>
            <person name="Sun H."/>
            <person name="Grigoriev I.V."/>
            <person name="Van Elsas J.D."/>
            <person name="Nichols N.N."/>
        </authorList>
    </citation>
    <scope>NUCLEOTIDE SEQUENCE [LARGE SCALE GENOMIC DNA]</scope>
    <source>
        <strain evidence="2 3">NRRL 30616</strain>
    </source>
</reference>
<evidence type="ECO:0000313" key="3">
    <source>
        <dbReference type="Proteomes" id="UP000182658"/>
    </source>
</evidence>
<name>A0A1J7J798_9PEZI</name>
<dbReference type="InterPro" id="IPR036047">
    <property type="entry name" value="F-box-like_dom_sf"/>
</dbReference>
<dbReference type="EMBL" id="KV875102">
    <property type="protein sequence ID" value="OIW25028.1"/>
    <property type="molecule type" value="Genomic_DNA"/>
</dbReference>
<dbReference type="AlphaFoldDB" id="A0A1J7J798"/>
<dbReference type="InParanoid" id="A0A1J7J798"/>